<sequence length="950" mass="106625">MMDVGEKGRPPGEPPDGHVSWVKKVTGSGTGGIPSPEEVLDVEFVIGERCMIVKVERDLEASRRDDCDGFASPIIYDQEFDLLRDEIATTLVWVRLSNLPVNFYHRSILLGIAKGLGHPIKVDLTTLKFERARFARVCVEVNLKKPLKGTVMVNGERYYMSYEGLNTICSKCGMYGHLVHTCPQGASEKTVGVILPTVDVDSNKSMPSEDGLRWMFEMIFQSRNMGSEYDIAMLHANHMRNFSNSITIIMDDFDESVDRHQLGVDRHHTGNRLTTFADYNRPALFYSNRSAIRPPPPARADFAFKPWYYDLVSKNRFDGFEGELPFDHIEKFEDMVSSIKAEGIPVDYLLCKLFPYSLGERGKIWLRQLRPGSLTTWQEVKDAFLFYFYDESMSEEGIDYRYQIILDGASNGNFTSRTPSKAVNLNENSASSYGIRGIDNERRQLAAKVDSKQLEQAEIQSVRTSCQSIQHPAHNTTPTRPSTSQLDAMLEAIYKHQLERDATISNLRQCRPTPVQISKKLCCDEAKSSCLDTDLQDHSTRRLSVDRHHLGVERHSSDKETESTFDGTESSKLDTKESTPDCSVDRHSSMSIDTGLRLHLSALNLHLLLEKSTHHKFLVHCLDSPSKRFLRSVAWSALILDDASETQDDKKLIVSISELVSDINPSKIPEKLPDPGNFVLDCSISINRFPRSLCDLGSSINLLPHSVGVRLGMTDFKATRITLLLADRSKRISEGILEDVPVKIGQCLIPTDFVVLEYEEEPPDLLILGRSFLASSGARIDVKLDQIALHVCDVVMNNDMDKLRKLPTIDGQAFSIETSIDTVVDPGKITADIPGPVVTTTNAPLPLHPPPKRLWYSSLPPKPPNFINKTLQFPKPVLRFSMPRVSRRALVLSFDDCAGKRSRPLIPLSCPADVPHFLGQPHTPTAYTPPWMMRGSTRKYLLPPSDPPDS</sequence>
<reference evidence="4 5" key="1">
    <citation type="submission" date="2020-12" db="EMBL/GenBank/DDBJ databases">
        <title>Concerted genomic and epigenomic changes stabilize Arabidopsis allopolyploids.</title>
        <authorList>
            <person name="Chen Z."/>
        </authorList>
    </citation>
    <scope>NUCLEOTIDE SEQUENCE [LARGE SCALE GENOMIC DNA]</scope>
    <source>
        <strain evidence="4">Allo738</strain>
        <tissue evidence="4">Leaf</tissue>
    </source>
</reference>
<dbReference type="PANTHER" id="PTHR33067:SF9">
    <property type="entry name" value="RNA-DIRECTED DNA POLYMERASE"/>
    <property type="match status" value="1"/>
</dbReference>
<dbReference type="PROSITE" id="PS50158">
    <property type="entry name" value="ZF_CCHC"/>
    <property type="match status" value="1"/>
</dbReference>
<comment type="caution">
    <text evidence="4">The sequence shown here is derived from an EMBL/GenBank/DDBJ whole genome shotgun (WGS) entry which is preliminary data.</text>
</comment>
<accession>A0A8T2AX54</accession>
<evidence type="ECO:0000313" key="4">
    <source>
        <dbReference type="EMBL" id="KAG7578841.1"/>
    </source>
</evidence>
<evidence type="ECO:0000256" key="1">
    <source>
        <dbReference type="PROSITE-ProRule" id="PRU00047"/>
    </source>
</evidence>
<dbReference type="Proteomes" id="UP000694240">
    <property type="component" value="Chromosome 8"/>
</dbReference>
<protein>
    <recommendedName>
        <fullName evidence="3">CCHC-type domain-containing protein</fullName>
    </recommendedName>
</protein>
<dbReference type="EMBL" id="JAEFBK010000008">
    <property type="protein sequence ID" value="KAG7578841.1"/>
    <property type="molecule type" value="Genomic_DNA"/>
</dbReference>
<proteinExistence type="predicted"/>
<feature type="region of interest" description="Disordered" evidence="2">
    <location>
        <begin position="547"/>
        <end position="586"/>
    </location>
</feature>
<feature type="compositionally biased region" description="Basic and acidic residues" evidence="2">
    <location>
        <begin position="547"/>
        <end position="562"/>
    </location>
</feature>
<feature type="domain" description="CCHC-type" evidence="3">
    <location>
        <begin position="169"/>
        <end position="184"/>
    </location>
</feature>
<evidence type="ECO:0000313" key="5">
    <source>
        <dbReference type="Proteomes" id="UP000694240"/>
    </source>
</evidence>
<dbReference type="AlphaFoldDB" id="A0A8T2AX54"/>
<dbReference type="CDD" id="cd00303">
    <property type="entry name" value="retropepsin_like"/>
    <property type="match status" value="1"/>
</dbReference>
<evidence type="ECO:0000256" key="2">
    <source>
        <dbReference type="SAM" id="MobiDB-lite"/>
    </source>
</evidence>
<dbReference type="PANTHER" id="PTHR33067">
    <property type="entry name" value="RNA-DIRECTED DNA POLYMERASE-RELATED"/>
    <property type="match status" value="1"/>
</dbReference>
<feature type="compositionally biased region" description="Basic and acidic residues" evidence="2">
    <location>
        <begin position="569"/>
        <end position="586"/>
    </location>
</feature>
<keyword evidence="1" id="KW-0863">Zinc-finger</keyword>
<organism evidence="4 5">
    <name type="scientific">Arabidopsis thaliana x Arabidopsis arenosa</name>
    <dbReference type="NCBI Taxonomy" id="1240361"/>
    <lineage>
        <taxon>Eukaryota</taxon>
        <taxon>Viridiplantae</taxon>
        <taxon>Streptophyta</taxon>
        <taxon>Embryophyta</taxon>
        <taxon>Tracheophyta</taxon>
        <taxon>Spermatophyta</taxon>
        <taxon>Magnoliopsida</taxon>
        <taxon>eudicotyledons</taxon>
        <taxon>Gunneridae</taxon>
        <taxon>Pentapetalae</taxon>
        <taxon>rosids</taxon>
        <taxon>malvids</taxon>
        <taxon>Brassicales</taxon>
        <taxon>Brassicaceae</taxon>
        <taxon>Camelineae</taxon>
        <taxon>Arabidopsis</taxon>
    </lineage>
</organism>
<keyword evidence="1" id="KW-0862">Zinc</keyword>
<keyword evidence="1" id="KW-0479">Metal-binding</keyword>
<evidence type="ECO:0000259" key="3">
    <source>
        <dbReference type="PROSITE" id="PS50158"/>
    </source>
</evidence>
<dbReference type="InterPro" id="IPR001878">
    <property type="entry name" value="Znf_CCHC"/>
</dbReference>
<dbReference type="GO" id="GO:0008270">
    <property type="term" value="F:zinc ion binding"/>
    <property type="evidence" value="ECO:0007669"/>
    <property type="project" value="UniProtKB-KW"/>
</dbReference>
<gene>
    <name evidence="4" type="ORF">ISN45_Aa03g030020</name>
</gene>
<dbReference type="GO" id="GO:0003676">
    <property type="term" value="F:nucleic acid binding"/>
    <property type="evidence" value="ECO:0007669"/>
    <property type="project" value="InterPro"/>
</dbReference>
<keyword evidence="5" id="KW-1185">Reference proteome</keyword>
<name>A0A8T2AX54_9BRAS</name>